<protein>
    <recommendedName>
        <fullName evidence="2">BACK domain-containing protein</fullName>
    </recommendedName>
</protein>
<name>A0A1B0ALI8_9MUSC</name>
<dbReference type="SUPFAM" id="SSF117281">
    <property type="entry name" value="Kelch motif"/>
    <property type="match status" value="1"/>
</dbReference>
<dbReference type="PANTHER" id="PTHR45632">
    <property type="entry name" value="LD33804P"/>
    <property type="match status" value="1"/>
</dbReference>
<dbReference type="Pfam" id="PF01344">
    <property type="entry name" value="Kelch_1"/>
    <property type="match status" value="3"/>
</dbReference>
<dbReference type="VEuPathDB" id="VectorBase:GPPI000845"/>
<reference evidence="4" key="1">
    <citation type="submission" date="2015-01" db="EMBL/GenBank/DDBJ databases">
        <authorList>
            <person name="Aksoy S."/>
            <person name="Warren W."/>
            <person name="Wilson R.K."/>
        </authorList>
    </citation>
    <scope>NUCLEOTIDE SEQUENCE [LARGE SCALE GENOMIC DNA]</scope>
    <source>
        <strain evidence="4">IAEA</strain>
    </source>
</reference>
<dbReference type="PANTHER" id="PTHR45632:SF17">
    <property type="entry name" value="KELCH-LIKE PROTEIN 31"/>
    <property type="match status" value="1"/>
</dbReference>
<dbReference type="Gene3D" id="1.25.40.420">
    <property type="match status" value="1"/>
</dbReference>
<sequence>NLCCDCLKYYFQIRALIKDEQPRPNIENAYKVSMNWIKHDPDQRKEHLAELINLIRLPLASSQFLTAHVVTERLLRDDHKCNEFLIEALSIQLTKANAREAQNFQLTKVDEPKCLCKTQTEERKEKFYVFLVGGSNVNRMCKVYDVSRNIVVPIPNMSKKRCKNSAISLGGAIFSIGGHTGAEIKAAECYDPIKKQWHDITPTNHGHWDFGICTHNDLVYVVGGEKNSTVECYCNATNKWYSCQSMSTKGHISTRAALAENSIYTLNYEHDGSTSCMRFDPREGGWHKLNKLEMTAYGFELIAHDHTLFAIGSDRSKRLDIRTNQWELMPSMSYNRHGFSAVINADDIYVLGGRGKSKFTKFPERYNIRQNKWTIINTVEMEHYLGGAAIISAYIRLN</sequence>
<dbReference type="AlphaFoldDB" id="A0A1B0ALI8"/>
<reference evidence="3" key="2">
    <citation type="submission" date="2020-05" db="UniProtKB">
        <authorList>
            <consortium name="EnsemblMetazoa"/>
        </authorList>
    </citation>
    <scope>IDENTIFICATION</scope>
    <source>
        <strain evidence="3">IAEA</strain>
    </source>
</reference>
<dbReference type="InterPro" id="IPR006652">
    <property type="entry name" value="Kelch_1"/>
</dbReference>
<dbReference type="Gene3D" id="2.120.10.80">
    <property type="entry name" value="Kelch-type beta propeller"/>
    <property type="match status" value="2"/>
</dbReference>
<dbReference type="SMART" id="SM00612">
    <property type="entry name" value="Kelch"/>
    <property type="match status" value="5"/>
</dbReference>
<evidence type="ECO:0000259" key="2">
    <source>
        <dbReference type="Pfam" id="PF07707"/>
    </source>
</evidence>
<evidence type="ECO:0000313" key="3">
    <source>
        <dbReference type="EnsemblMetazoa" id="GPPI000845-PA"/>
    </source>
</evidence>
<proteinExistence type="predicted"/>
<organism evidence="3 4">
    <name type="scientific">Glossina palpalis gambiensis</name>
    <dbReference type="NCBI Taxonomy" id="67801"/>
    <lineage>
        <taxon>Eukaryota</taxon>
        <taxon>Metazoa</taxon>
        <taxon>Ecdysozoa</taxon>
        <taxon>Arthropoda</taxon>
        <taxon>Hexapoda</taxon>
        <taxon>Insecta</taxon>
        <taxon>Pterygota</taxon>
        <taxon>Neoptera</taxon>
        <taxon>Endopterygota</taxon>
        <taxon>Diptera</taxon>
        <taxon>Brachycera</taxon>
        <taxon>Muscomorpha</taxon>
        <taxon>Hippoboscoidea</taxon>
        <taxon>Glossinidae</taxon>
        <taxon>Glossina</taxon>
    </lineage>
</organism>
<dbReference type="STRING" id="67801.A0A1B0ALI8"/>
<dbReference type="Proteomes" id="UP000092460">
    <property type="component" value="Unassembled WGS sequence"/>
</dbReference>
<keyword evidence="4" id="KW-1185">Reference proteome</keyword>
<keyword evidence="1" id="KW-0880">Kelch repeat</keyword>
<evidence type="ECO:0000313" key="4">
    <source>
        <dbReference type="Proteomes" id="UP000092460"/>
    </source>
</evidence>
<dbReference type="EnsemblMetazoa" id="GPPI000845-RA">
    <property type="protein sequence ID" value="GPPI000845-PA"/>
    <property type="gene ID" value="GPPI000845"/>
</dbReference>
<accession>A0A1B0ALI8</accession>
<dbReference type="InterPro" id="IPR011705">
    <property type="entry name" value="BACK"/>
</dbReference>
<dbReference type="InterPro" id="IPR015915">
    <property type="entry name" value="Kelch-typ_b-propeller"/>
</dbReference>
<dbReference type="Pfam" id="PF07707">
    <property type="entry name" value="BACK"/>
    <property type="match status" value="1"/>
</dbReference>
<feature type="domain" description="BACK" evidence="2">
    <location>
        <begin position="25"/>
        <end position="69"/>
    </location>
</feature>
<dbReference type="EMBL" id="JXJN01031163">
    <property type="status" value="NOT_ANNOTATED_CDS"/>
    <property type="molecule type" value="Genomic_DNA"/>
</dbReference>
<evidence type="ECO:0000256" key="1">
    <source>
        <dbReference type="ARBA" id="ARBA00022441"/>
    </source>
</evidence>